<sequence>MSKPQRSDDQQDSVAKMLASIRDMASALFFPPKNTVRCVCLPMFRIQVARDVGCLLEIDPSVISGTCLPMVLSRRDRHHFPDFAVNRAIGTRLVDAVPVLGKRTPPEWVREAAQVLGYHYETYQEADLRGDIRLDHARDLLQYAAYRISLGGRVRIIITLLEESGSSPLSSCLQTISSGHDAIAITAALALQRFIEIELDDAGIEPDTAIFRFRG</sequence>
<evidence type="ECO:0000313" key="2">
    <source>
        <dbReference type="Proteomes" id="UP000542353"/>
    </source>
</evidence>
<reference evidence="1 2" key="1">
    <citation type="submission" date="2020-08" db="EMBL/GenBank/DDBJ databases">
        <title>Genomic Encyclopedia of Type Strains, Phase IV (KMG-IV): sequencing the most valuable type-strain genomes for metagenomic binning, comparative biology and taxonomic classification.</title>
        <authorList>
            <person name="Goeker M."/>
        </authorList>
    </citation>
    <scope>NUCLEOTIDE SEQUENCE [LARGE SCALE GENOMIC DNA]</scope>
    <source>
        <strain evidence="1 2">DSM 12706</strain>
    </source>
</reference>
<protein>
    <submittedName>
        <fullName evidence="1">Uncharacterized protein</fullName>
    </submittedName>
</protein>
<evidence type="ECO:0000313" key="1">
    <source>
        <dbReference type="EMBL" id="MBB5045948.1"/>
    </source>
</evidence>
<dbReference type="AlphaFoldDB" id="A0A7W8DXJ2"/>
<name>A0A7W8DXJ2_9BRAD</name>
<proteinExistence type="predicted"/>
<comment type="caution">
    <text evidence="1">The sequence shown here is derived from an EMBL/GenBank/DDBJ whole genome shotgun (WGS) entry which is preliminary data.</text>
</comment>
<accession>A0A7W8DXJ2</accession>
<dbReference type="EMBL" id="JACHIH010000002">
    <property type="protein sequence ID" value="MBB5045948.1"/>
    <property type="molecule type" value="Genomic_DNA"/>
</dbReference>
<dbReference type="Proteomes" id="UP000542353">
    <property type="component" value="Unassembled WGS sequence"/>
</dbReference>
<dbReference type="RefSeq" id="WP_184254280.1">
    <property type="nucleotide sequence ID" value="NZ_JACHIH010000002.1"/>
</dbReference>
<keyword evidence="2" id="KW-1185">Reference proteome</keyword>
<gene>
    <name evidence="1" type="ORF">HNR60_000683</name>
</gene>
<organism evidence="1 2">
    <name type="scientific">Rhodopseudomonas rhenobacensis</name>
    <dbReference type="NCBI Taxonomy" id="87461"/>
    <lineage>
        <taxon>Bacteria</taxon>
        <taxon>Pseudomonadati</taxon>
        <taxon>Pseudomonadota</taxon>
        <taxon>Alphaproteobacteria</taxon>
        <taxon>Hyphomicrobiales</taxon>
        <taxon>Nitrobacteraceae</taxon>
        <taxon>Rhodopseudomonas</taxon>
    </lineage>
</organism>